<sequence length="140" mass="15471">MDLNKVMIIGNLTRDPETRTTPSGQVVATFGVATNLVWTDASGQRQTKAEFHNVVAWRKLAEICAQYLKKGNKVYIEGRLQTRDWEGKDSVKRTRTEIVADNMIMLGTKGESAPSRSSDEGSQPSPASSEGEIQVEDIPF</sequence>
<comment type="caution">
    <text evidence="5">The sequence shown here is derived from an EMBL/GenBank/DDBJ whole genome shotgun (WGS) entry which is preliminary data.</text>
</comment>
<dbReference type="InterPro" id="IPR012340">
    <property type="entry name" value="NA-bd_OB-fold"/>
</dbReference>
<dbReference type="HAMAP" id="MF_00984">
    <property type="entry name" value="SSB"/>
    <property type="match status" value="1"/>
</dbReference>
<comment type="caution">
    <text evidence="2">Lacks conserved residue(s) required for the propagation of feature annotation.</text>
</comment>
<proteinExistence type="inferred from homology"/>
<dbReference type="InterPro" id="IPR000424">
    <property type="entry name" value="Primosome_PriB/ssb"/>
</dbReference>
<dbReference type="Proteomes" id="UP000178385">
    <property type="component" value="Unassembled WGS sequence"/>
</dbReference>
<protein>
    <recommendedName>
        <fullName evidence="2 3">Single-stranded DNA-binding protein</fullName>
        <shortName evidence="2">SSB</shortName>
    </recommendedName>
</protein>
<accession>A0A1G1Y3X5</accession>
<dbReference type="InterPro" id="IPR011344">
    <property type="entry name" value="ssDNA-bd"/>
</dbReference>
<dbReference type="Pfam" id="PF00436">
    <property type="entry name" value="SSB"/>
    <property type="match status" value="1"/>
</dbReference>
<dbReference type="GO" id="GO:0009295">
    <property type="term" value="C:nucleoid"/>
    <property type="evidence" value="ECO:0007669"/>
    <property type="project" value="TreeGrafter"/>
</dbReference>
<feature type="compositionally biased region" description="Polar residues" evidence="4">
    <location>
        <begin position="114"/>
        <end position="128"/>
    </location>
</feature>
<dbReference type="PIRSF" id="PIRSF002070">
    <property type="entry name" value="SSB"/>
    <property type="match status" value="1"/>
</dbReference>
<dbReference type="CDD" id="cd04496">
    <property type="entry name" value="SSB_OBF"/>
    <property type="match status" value="1"/>
</dbReference>
<evidence type="ECO:0000256" key="1">
    <source>
        <dbReference type="ARBA" id="ARBA00023125"/>
    </source>
</evidence>
<evidence type="ECO:0000313" key="5">
    <source>
        <dbReference type="EMBL" id="OGY47025.1"/>
    </source>
</evidence>
<dbReference type="SUPFAM" id="SSF50249">
    <property type="entry name" value="Nucleic acid-binding proteins"/>
    <property type="match status" value="1"/>
</dbReference>
<dbReference type="AlphaFoldDB" id="A0A1G1Y3X5"/>
<name>A0A1G1Y3X5_9BACT</name>
<evidence type="ECO:0000313" key="6">
    <source>
        <dbReference type="Proteomes" id="UP000178385"/>
    </source>
</evidence>
<dbReference type="GO" id="GO:0003697">
    <property type="term" value="F:single-stranded DNA binding"/>
    <property type="evidence" value="ECO:0007669"/>
    <property type="project" value="UniProtKB-UniRule"/>
</dbReference>
<organism evidence="5 6">
    <name type="scientific">Candidatus Buchananbacteria bacterium RIFCSPHIGHO2_01_FULL_47_11b</name>
    <dbReference type="NCBI Taxonomy" id="1797537"/>
    <lineage>
        <taxon>Bacteria</taxon>
        <taxon>Candidatus Buchananiibacteriota</taxon>
    </lineage>
</organism>
<dbReference type="PANTHER" id="PTHR10302:SF27">
    <property type="entry name" value="SINGLE-STRANDED DNA-BINDING PROTEIN"/>
    <property type="match status" value="1"/>
</dbReference>
<dbReference type="Gene3D" id="2.40.50.140">
    <property type="entry name" value="Nucleic acid-binding proteins"/>
    <property type="match status" value="1"/>
</dbReference>
<dbReference type="EMBL" id="MHIG01000017">
    <property type="protein sequence ID" value="OGY47025.1"/>
    <property type="molecule type" value="Genomic_DNA"/>
</dbReference>
<comment type="subunit">
    <text evidence="2">Homotetramer.</text>
</comment>
<evidence type="ECO:0000256" key="3">
    <source>
        <dbReference type="PIRNR" id="PIRNR002070"/>
    </source>
</evidence>
<evidence type="ECO:0000256" key="4">
    <source>
        <dbReference type="SAM" id="MobiDB-lite"/>
    </source>
</evidence>
<dbReference type="GO" id="GO:0006260">
    <property type="term" value="P:DNA replication"/>
    <property type="evidence" value="ECO:0007669"/>
    <property type="project" value="InterPro"/>
</dbReference>
<reference evidence="5 6" key="1">
    <citation type="journal article" date="2016" name="Nat. Commun.">
        <title>Thousands of microbial genomes shed light on interconnected biogeochemical processes in an aquifer system.</title>
        <authorList>
            <person name="Anantharaman K."/>
            <person name="Brown C.T."/>
            <person name="Hug L.A."/>
            <person name="Sharon I."/>
            <person name="Castelle C.J."/>
            <person name="Probst A.J."/>
            <person name="Thomas B.C."/>
            <person name="Singh A."/>
            <person name="Wilkins M.J."/>
            <person name="Karaoz U."/>
            <person name="Brodie E.L."/>
            <person name="Williams K.H."/>
            <person name="Hubbard S.S."/>
            <person name="Banfield J.F."/>
        </authorList>
    </citation>
    <scope>NUCLEOTIDE SEQUENCE [LARGE SCALE GENOMIC DNA]</scope>
</reference>
<dbReference type="NCBIfam" id="TIGR00621">
    <property type="entry name" value="ssb"/>
    <property type="match status" value="1"/>
</dbReference>
<keyword evidence="1 2" id="KW-0238">DNA-binding</keyword>
<dbReference type="PROSITE" id="PS50935">
    <property type="entry name" value="SSB"/>
    <property type="match status" value="1"/>
</dbReference>
<feature type="region of interest" description="Disordered" evidence="4">
    <location>
        <begin position="103"/>
        <end position="140"/>
    </location>
</feature>
<gene>
    <name evidence="5" type="ORF">A2840_02350</name>
</gene>
<evidence type="ECO:0000256" key="2">
    <source>
        <dbReference type="HAMAP-Rule" id="MF_00984"/>
    </source>
</evidence>
<dbReference type="PANTHER" id="PTHR10302">
    <property type="entry name" value="SINGLE-STRANDED DNA-BINDING PROTEIN"/>
    <property type="match status" value="1"/>
</dbReference>